<evidence type="ECO:0000256" key="3">
    <source>
        <dbReference type="ARBA" id="ARBA00022989"/>
    </source>
</evidence>
<evidence type="ECO:0000313" key="10">
    <source>
        <dbReference type="WBParaSite" id="MBELARI_LOCUS14081"/>
    </source>
</evidence>
<dbReference type="InterPro" id="IPR005821">
    <property type="entry name" value="Ion_trans_dom"/>
</dbReference>
<dbReference type="InterPro" id="IPR057366">
    <property type="entry name" value="TRPM-like"/>
</dbReference>
<feature type="transmembrane region" description="Helical" evidence="6">
    <location>
        <begin position="319"/>
        <end position="338"/>
    </location>
</feature>
<dbReference type="GO" id="GO:0005886">
    <property type="term" value="C:plasma membrane"/>
    <property type="evidence" value="ECO:0007669"/>
    <property type="project" value="TreeGrafter"/>
</dbReference>
<comment type="subcellular location">
    <subcellularLocation>
        <location evidence="1">Membrane</location>
        <topology evidence="1">Multi-pass membrane protein</topology>
    </subcellularLocation>
</comment>
<feature type="domain" description="TRPM-like" evidence="8">
    <location>
        <begin position="31"/>
        <end position="173"/>
    </location>
</feature>
<feature type="transmembrane region" description="Helical" evidence="6">
    <location>
        <begin position="350"/>
        <end position="365"/>
    </location>
</feature>
<evidence type="ECO:0000256" key="2">
    <source>
        <dbReference type="ARBA" id="ARBA00022692"/>
    </source>
</evidence>
<organism evidence="9 10">
    <name type="scientific">Mesorhabditis belari</name>
    <dbReference type="NCBI Taxonomy" id="2138241"/>
    <lineage>
        <taxon>Eukaryota</taxon>
        <taxon>Metazoa</taxon>
        <taxon>Ecdysozoa</taxon>
        <taxon>Nematoda</taxon>
        <taxon>Chromadorea</taxon>
        <taxon>Rhabditida</taxon>
        <taxon>Rhabditina</taxon>
        <taxon>Rhabditomorpha</taxon>
        <taxon>Rhabditoidea</taxon>
        <taxon>Rhabditidae</taxon>
        <taxon>Mesorhabditinae</taxon>
        <taxon>Mesorhabditis</taxon>
    </lineage>
</organism>
<dbReference type="Pfam" id="PF00520">
    <property type="entry name" value="Ion_trans"/>
    <property type="match status" value="1"/>
</dbReference>
<feature type="compositionally biased region" description="Polar residues" evidence="5">
    <location>
        <begin position="681"/>
        <end position="698"/>
    </location>
</feature>
<dbReference type="Proteomes" id="UP000887575">
    <property type="component" value="Unassembled WGS sequence"/>
</dbReference>
<feature type="transmembrane region" description="Helical" evidence="6">
    <location>
        <begin position="451"/>
        <end position="471"/>
    </location>
</feature>
<protein>
    <submittedName>
        <fullName evidence="10">Uncharacterized protein</fullName>
    </submittedName>
</protein>
<dbReference type="GO" id="GO:0030001">
    <property type="term" value="P:metal ion transport"/>
    <property type="evidence" value="ECO:0007669"/>
    <property type="project" value="TreeGrafter"/>
</dbReference>
<sequence>MGNAYKCSYLTRLFRLKYEARHRGGSGIKGNRRTKRTLVKERPTDVSSIDEETDFAFPFNELMIWAVLSRRPEMTRCMWQHGEDALVKCQTAIRLYKSIANLAEQEYLELEVAKKLRQHAAEFKKESLSLLEHCYRADNVITVSLLTAEMPRWGHHTVLSLAVLANNKAFLAHQCCQLLLAELWHGGIRLRSRSNLRVLFGLLCPPAALTLAYRQQEEKENEEKPTKTKKKDAEEAWRQAIWRVQETNKTHWRERNKSMGGQLAEILKRSIGRKANSLNSRGQSDSEPILEWNGPRKPDPRLSIVKKFASFYTAPITKFWAWALFFHIFLIAFSNVLVVEMQAKPIRTEWFLLAYMGIFGLEHLRKLLALDLTWKESFRVFFNRYWNLFTTIAILFFLIGFAFRMSSDGYTRKMYGRSMLCFSNVLWHIKTLEYLSISPLLGTYIHMGAKMVVAMSYIVILLIVSMAAFGVTKQAIHDPRPEWDWVGIRNIFFQPYFMLYGEVYAGDIDRCNDEGIHCVPGNWIPPFIMVIFLLVANILLINMLIAIFNNIFNDAITKSQEIYLFERYQQQNSRQNKGVNSVMKTFLDDDGMRRVHDFEEDCMDDMMRERRKREKETHEVTLRHNAEQIESISQKMHEMSIEGVQLRYRLIEMEKLIEQSMRVRNQSITRQDHNRYEMIPSASSHSLPDTNMSHSSGIASIKRPKTPPKKCEFDSITEGIPLTFVVPENYRHSSLYGNQRQRRRLRLHSSSVSINADISEMEKTLNL</sequence>
<dbReference type="InterPro" id="IPR050927">
    <property type="entry name" value="TRPM"/>
</dbReference>
<name>A0AAF3EJ75_9BILA</name>
<keyword evidence="3 6" id="KW-1133">Transmembrane helix</keyword>
<dbReference type="GO" id="GO:0005261">
    <property type="term" value="F:monoatomic cation channel activity"/>
    <property type="evidence" value="ECO:0007669"/>
    <property type="project" value="TreeGrafter"/>
</dbReference>
<feature type="transmembrane region" description="Helical" evidence="6">
    <location>
        <begin position="385"/>
        <end position="404"/>
    </location>
</feature>
<evidence type="ECO:0000256" key="1">
    <source>
        <dbReference type="ARBA" id="ARBA00004141"/>
    </source>
</evidence>
<dbReference type="PANTHER" id="PTHR13800">
    <property type="entry name" value="TRANSIENT RECEPTOR POTENTIAL CATION CHANNEL, SUBFAMILY M, MEMBER 6"/>
    <property type="match status" value="1"/>
</dbReference>
<dbReference type="AlphaFoldDB" id="A0AAF3EJ75"/>
<evidence type="ECO:0000256" key="5">
    <source>
        <dbReference type="SAM" id="MobiDB-lite"/>
    </source>
</evidence>
<keyword evidence="9" id="KW-1185">Reference proteome</keyword>
<evidence type="ECO:0000256" key="4">
    <source>
        <dbReference type="ARBA" id="ARBA00023136"/>
    </source>
</evidence>
<keyword evidence="2 6" id="KW-0812">Transmembrane</keyword>
<feature type="transmembrane region" description="Helical" evidence="6">
    <location>
        <begin position="527"/>
        <end position="548"/>
    </location>
</feature>
<evidence type="ECO:0000256" key="6">
    <source>
        <dbReference type="SAM" id="Phobius"/>
    </source>
</evidence>
<dbReference type="Pfam" id="PF25508">
    <property type="entry name" value="TRPM2"/>
    <property type="match status" value="1"/>
</dbReference>
<accession>A0AAF3EJ75</accession>
<dbReference type="WBParaSite" id="MBELARI_LOCUS14081">
    <property type="protein sequence ID" value="MBELARI_LOCUS14081"/>
    <property type="gene ID" value="MBELARI_LOCUS14081"/>
</dbReference>
<evidence type="ECO:0000259" key="8">
    <source>
        <dbReference type="Pfam" id="PF25508"/>
    </source>
</evidence>
<proteinExistence type="predicted"/>
<evidence type="ECO:0000259" key="7">
    <source>
        <dbReference type="Pfam" id="PF00520"/>
    </source>
</evidence>
<reference evidence="10" key="1">
    <citation type="submission" date="2024-02" db="UniProtKB">
        <authorList>
            <consortium name="WormBaseParasite"/>
        </authorList>
    </citation>
    <scope>IDENTIFICATION</scope>
</reference>
<feature type="domain" description="Ion transport" evidence="7">
    <location>
        <begin position="321"/>
        <end position="556"/>
    </location>
</feature>
<evidence type="ECO:0000313" key="9">
    <source>
        <dbReference type="Proteomes" id="UP000887575"/>
    </source>
</evidence>
<dbReference type="PANTHER" id="PTHR13800:SF1">
    <property type="entry name" value="TRANSIENT RECEPTOR POTENTIAL CATION CHANNEL TRPM"/>
    <property type="match status" value="1"/>
</dbReference>
<keyword evidence="4 6" id="KW-0472">Membrane</keyword>
<feature type="region of interest" description="Disordered" evidence="5">
    <location>
        <begin position="680"/>
        <end position="710"/>
    </location>
</feature>